<evidence type="ECO:0000313" key="3">
    <source>
        <dbReference type="Proteomes" id="UP000663880"/>
    </source>
</evidence>
<name>A0A821UZW7_9NEOP</name>
<gene>
    <name evidence="2" type="ORF">PMACD_LOCUS11084</name>
</gene>
<dbReference type="AlphaFoldDB" id="A0A821UZW7"/>
<evidence type="ECO:0008006" key="4">
    <source>
        <dbReference type="Google" id="ProtNLM"/>
    </source>
</evidence>
<sequence>MCSRVLCIASLMVVLFQYAQCHGPAFSSQHFLKHDGHPEIVHVHGHHGHGHVDYHIVILTLTDCRFHADVKFGTHHIIPHHHH</sequence>
<accession>A0A821UZW7</accession>
<dbReference type="EMBL" id="CAJOBZ010000035">
    <property type="protein sequence ID" value="CAF4898544.1"/>
    <property type="molecule type" value="Genomic_DNA"/>
</dbReference>
<keyword evidence="1" id="KW-0732">Signal</keyword>
<feature type="signal peptide" evidence="1">
    <location>
        <begin position="1"/>
        <end position="21"/>
    </location>
</feature>
<protein>
    <recommendedName>
        <fullName evidence="4">Histidine-rich glycoprotein</fullName>
    </recommendedName>
</protein>
<organism evidence="2 3">
    <name type="scientific">Pieris macdunnoughi</name>
    <dbReference type="NCBI Taxonomy" id="345717"/>
    <lineage>
        <taxon>Eukaryota</taxon>
        <taxon>Metazoa</taxon>
        <taxon>Ecdysozoa</taxon>
        <taxon>Arthropoda</taxon>
        <taxon>Hexapoda</taxon>
        <taxon>Insecta</taxon>
        <taxon>Pterygota</taxon>
        <taxon>Neoptera</taxon>
        <taxon>Endopterygota</taxon>
        <taxon>Lepidoptera</taxon>
        <taxon>Glossata</taxon>
        <taxon>Ditrysia</taxon>
        <taxon>Papilionoidea</taxon>
        <taxon>Pieridae</taxon>
        <taxon>Pierinae</taxon>
        <taxon>Pieris</taxon>
    </lineage>
</organism>
<keyword evidence="3" id="KW-1185">Reference proteome</keyword>
<proteinExistence type="predicted"/>
<evidence type="ECO:0000256" key="1">
    <source>
        <dbReference type="SAM" id="SignalP"/>
    </source>
</evidence>
<feature type="chain" id="PRO_5032646188" description="Histidine-rich glycoprotein" evidence="1">
    <location>
        <begin position="22"/>
        <end position="83"/>
    </location>
</feature>
<comment type="caution">
    <text evidence="2">The sequence shown here is derived from an EMBL/GenBank/DDBJ whole genome shotgun (WGS) entry which is preliminary data.</text>
</comment>
<dbReference type="Proteomes" id="UP000663880">
    <property type="component" value="Unassembled WGS sequence"/>
</dbReference>
<evidence type="ECO:0000313" key="2">
    <source>
        <dbReference type="EMBL" id="CAF4898544.1"/>
    </source>
</evidence>
<reference evidence="2" key="1">
    <citation type="submission" date="2021-02" db="EMBL/GenBank/DDBJ databases">
        <authorList>
            <person name="Steward A R."/>
        </authorList>
    </citation>
    <scope>NUCLEOTIDE SEQUENCE</scope>
</reference>